<dbReference type="EMBL" id="UZAG01006417">
    <property type="protein sequence ID" value="VDO18422.1"/>
    <property type="molecule type" value="Genomic_DNA"/>
</dbReference>
<evidence type="ECO:0000256" key="1">
    <source>
        <dbReference type="SAM" id="Phobius"/>
    </source>
</evidence>
<organism evidence="4">
    <name type="scientific">Brugia timori</name>
    <dbReference type="NCBI Taxonomy" id="42155"/>
    <lineage>
        <taxon>Eukaryota</taxon>
        <taxon>Metazoa</taxon>
        <taxon>Ecdysozoa</taxon>
        <taxon>Nematoda</taxon>
        <taxon>Chromadorea</taxon>
        <taxon>Rhabditida</taxon>
        <taxon>Spirurina</taxon>
        <taxon>Spiruromorpha</taxon>
        <taxon>Filarioidea</taxon>
        <taxon>Onchocercidae</taxon>
        <taxon>Brugia</taxon>
    </lineage>
</organism>
<dbReference type="Proteomes" id="UP000280834">
    <property type="component" value="Unassembled WGS sequence"/>
</dbReference>
<keyword evidence="1" id="KW-1133">Transmembrane helix</keyword>
<gene>
    <name evidence="2" type="ORF">BTMF_LOCUS5735</name>
</gene>
<proteinExistence type="predicted"/>
<evidence type="ECO:0000313" key="2">
    <source>
        <dbReference type="EMBL" id="VDO18422.1"/>
    </source>
</evidence>
<feature type="transmembrane region" description="Helical" evidence="1">
    <location>
        <begin position="51"/>
        <end position="75"/>
    </location>
</feature>
<dbReference type="AlphaFoldDB" id="A0A0R3QJA4"/>
<sequence length="91" mass="10416">MLHQFGRCNSVHVPITSRLVVPMVLRCSGQLIDCNRCAFFQMHCQMSPASIFIQIVIISQVVVMIVMCVFGMYYLGHVYDVLQVTKDLFED</sequence>
<protein>
    <submittedName>
        <fullName evidence="4">ATP synthase subunit a n21 TaxHypocreales RepIDA5J074_GIBZE</fullName>
    </submittedName>
</protein>
<name>A0A0R3QJA4_9BILA</name>
<accession>A0A0R3QJA4</accession>
<keyword evidence="1" id="KW-0472">Membrane</keyword>
<evidence type="ECO:0000313" key="3">
    <source>
        <dbReference type="Proteomes" id="UP000280834"/>
    </source>
</evidence>
<keyword evidence="1" id="KW-0812">Transmembrane</keyword>
<reference evidence="4" key="1">
    <citation type="submission" date="2017-02" db="UniProtKB">
        <authorList>
            <consortium name="WormBaseParasite"/>
        </authorList>
    </citation>
    <scope>IDENTIFICATION</scope>
</reference>
<evidence type="ECO:0000313" key="4">
    <source>
        <dbReference type="WBParaSite" id="BTMF_0000650701-mRNA-1"/>
    </source>
</evidence>
<keyword evidence="3" id="KW-1185">Reference proteome</keyword>
<reference evidence="2 3" key="2">
    <citation type="submission" date="2018-11" db="EMBL/GenBank/DDBJ databases">
        <authorList>
            <consortium name="Pathogen Informatics"/>
        </authorList>
    </citation>
    <scope>NUCLEOTIDE SEQUENCE [LARGE SCALE GENOMIC DNA]</scope>
</reference>
<dbReference type="WBParaSite" id="BTMF_0000650701-mRNA-1">
    <property type="protein sequence ID" value="BTMF_0000650701-mRNA-1"/>
    <property type="gene ID" value="BTMF_0000650701"/>
</dbReference>